<gene>
    <name evidence="1" type="ORF">SAMN04487893_10941</name>
</gene>
<dbReference type="Proteomes" id="UP000243887">
    <property type="component" value="Unassembled WGS sequence"/>
</dbReference>
<sequence>MNRLSNFNFNLNKRKSLSYAILAVFMVFGFQSNAQIAKHKRFASDYKWKVNLQTNFMDTNFDKEKPVNTENWSMLPYPSKISIERKLIDHLSVEVGFSMNKIEKGKNVGGFITNDELNALSIDGTFKYSIGGLFQIPIVDPYIGVGMGYSEINSESFPTFNYGGGVNIWLADTGLFGDYVYTRDRIVNRLGLTLEAYGKKNLDNGPGSNLQLAAGVFFVF</sequence>
<keyword evidence="2" id="KW-1185">Reference proteome</keyword>
<dbReference type="Gene3D" id="2.40.160.20">
    <property type="match status" value="1"/>
</dbReference>
<dbReference type="STRING" id="1150112.SAMN04487893_10941"/>
<evidence type="ECO:0000313" key="2">
    <source>
        <dbReference type="Proteomes" id="UP000243887"/>
    </source>
</evidence>
<dbReference type="RefSeq" id="WP_090679317.1">
    <property type="nucleotide sequence ID" value="NZ_FORU01000009.1"/>
</dbReference>
<dbReference type="AlphaFoldDB" id="A0A1I3RW55"/>
<proteinExistence type="predicted"/>
<evidence type="ECO:0008006" key="3">
    <source>
        <dbReference type="Google" id="ProtNLM"/>
    </source>
</evidence>
<dbReference type="EMBL" id="FORU01000009">
    <property type="protein sequence ID" value="SFJ50578.1"/>
    <property type="molecule type" value="Genomic_DNA"/>
</dbReference>
<accession>A0A1I3RW55</accession>
<reference evidence="2" key="1">
    <citation type="submission" date="2016-10" db="EMBL/GenBank/DDBJ databases">
        <authorList>
            <person name="Varghese N."/>
            <person name="Submissions S."/>
        </authorList>
    </citation>
    <scope>NUCLEOTIDE SEQUENCE [LARGE SCALE GENOMIC DNA]</scope>
    <source>
        <strain evidence="2">DSM 26542</strain>
    </source>
</reference>
<protein>
    <recommendedName>
        <fullName evidence="3">Outer membrane protein beta-barrel domain-containing protein</fullName>
    </recommendedName>
</protein>
<organism evidence="1 2">
    <name type="scientific">Myroides guanonis</name>
    <dbReference type="NCBI Taxonomy" id="1150112"/>
    <lineage>
        <taxon>Bacteria</taxon>
        <taxon>Pseudomonadati</taxon>
        <taxon>Bacteroidota</taxon>
        <taxon>Flavobacteriia</taxon>
        <taxon>Flavobacteriales</taxon>
        <taxon>Flavobacteriaceae</taxon>
        <taxon>Myroides</taxon>
    </lineage>
</organism>
<name>A0A1I3RW55_9FLAO</name>
<evidence type="ECO:0000313" key="1">
    <source>
        <dbReference type="EMBL" id="SFJ50578.1"/>
    </source>
</evidence>
<dbReference type="OrthoDB" id="1337233at2"/>